<reference evidence="5 6" key="1">
    <citation type="submission" date="2017-09" db="EMBL/GenBank/DDBJ databases">
        <title>High-quality draft genome sequence of Butyrivibrio fibrisolvens INBov1, isolated from cow rumen.</title>
        <authorList>
            <person name="Rodriguez Hernaez J."/>
            <person name="Rivarola M."/>
            <person name="Paniego N."/>
            <person name="Cravero S."/>
            <person name="Ceron Cucchi M."/>
            <person name="Martinez M.C."/>
        </authorList>
    </citation>
    <scope>NUCLEOTIDE SEQUENCE [LARGE SCALE GENOMIC DNA]</scope>
    <source>
        <strain evidence="5 6">INBov1</strain>
    </source>
</reference>
<feature type="compositionally biased region" description="Basic and acidic residues" evidence="2">
    <location>
        <begin position="1"/>
        <end position="19"/>
    </location>
</feature>
<feature type="compositionally biased region" description="Polar residues" evidence="2">
    <location>
        <begin position="467"/>
        <end position="477"/>
    </location>
</feature>
<feature type="region of interest" description="Disordered" evidence="2">
    <location>
        <begin position="374"/>
        <end position="418"/>
    </location>
</feature>
<feature type="domain" description="Cell envelope-related transcriptional attenuator" evidence="4">
    <location>
        <begin position="108"/>
        <end position="264"/>
    </location>
</feature>
<evidence type="ECO:0000259" key="4">
    <source>
        <dbReference type="Pfam" id="PF03816"/>
    </source>
</evidence>
<dbReference type="InterPro" id="IPR050922">
    <property type="entry name" value="LytR/CpsA/Psr_CW_biosynth"/>
</dbReference>
<protein>
    <recommendedName>
        <fullName evidence="4">Cell envelope-related transcriptional attenuator domain-containing protein</fullName>
    </recommendedName>
</protein>
<comment type="caution">
    <text evidence="5">The sequence shown here is derived from an EMBL/GenBank/DDBJ whole genome shotgun (WGS) entry which is preliminary data.</text>
</comment>
<feature type="region of interest" description="Disordered" evidence="2">
    <location>
        <begin position="445"/>
        <end position="528"/>
    </location>
</feature>
<dbReference type="PANTHER" id="PTHR33392">
    <property type="entry name" value="POLYISOPRENYL-TEICHOIC ACID--PEPTIDOGLYCAN TEICHOIC ACID TRANSFERASE TAGU"/>
    <property type="match status" value="1"/>
</dbReference>
<dbReference type="InterPro" id="IPR004474">
    <property type="entry name" value="LytR_CpsA_psr"/>
</dbReference>
<keyword evidence="6" id="KW-1185">Reference proteome</keyword>
<feature type="transmembrane region" description="Helical" evidence="3">
    <location>
        <begin position="30"/>
        <end position="52"/>
    </location>
</feature>
<keyword evidence="3" id="KW-0812">Transmembrane</keyword>
<gene>
    <name evidence="5" type="ORF">CPT75_06520</name>
</gene>
<feature type="region of interest" description="Disordered" evidence="2">
    <location>
        <begin position="1"/>
        <end position="22"/>
    </location>
</feature>
<proteinExistence type="inferred from homology"/>
<sequence length="528" mass="56532">MVDTKEEITETDNKADAHKKASKASRSRKIRTAIIIVEIILILLECAVLYVVNKLDRVQRVAISVDELQENISEEVKANAESGQMKGYTNIALFGVDTRTGDLENNTRSDTILIASINNTTKEVKLVSVFRDTYLNLGNDSYNKANSAYAQGGPTQAINMLNMNLDLNITDFITVGFEGLVDVIDALGGIDIELTDAEVKHLNDYQKIMARQQGKEYIAVTQAGYQHLNGLQATAYCRIRYTSGDDFKRTERQREVLEKVFEAASKASLSELNSIIDAVTDEIYTSLSTSEILGYVSNITSYSIVDTTGIPTSDMRTGATVGRKGSCVIPVTLEANVIWLHEYLFGEENYSPSSKVLEYSEKIQSDSGYTLDEDGNVVSGYRSSSTTTTTTTSGTTTTPSTTTQEDTTTTTDPYAGLMSMTDPNTGATVWYDPYTGAVIDPATGQPTGAMADPATGNVVYPGGSGSGQNTTPDPNAQTTTPAVTDPATATPTDPSATTVDPNAAAPAVDPSTTTPDPNSTTAAPATTN</sequence>
<name>A0A317G7Z2_BUTFI</name>
<dbReference type="PANTHER" id="PTHR33392:SF6">
    <property type="entry name" value="POLYISOPRENYL-TEICHOIC ACID--PEPTIDOGLYCAN TEICHOIC ACID TRANSFERASE TAGU"/>
    <property type="match status" value="1"/>
</dbReference>
<keyword evidence="3" id="KW-0472">Membrane</keyword>
<accession>A0A317G7Z2</accession>
<dbReference type="AlphaFoldDB" id="A0A317G7Z2"/>
<evidence type="ECO:0000256" key="1">
    <source>
        <dbReference type="ARBA" id="ARBA00006068"/>
    </source>
</evidence>
<dbReference type="Pfam" id="PF03816">
    <property type="entry name" value="LytR_cpsA_psr"/>
    <property type="match status" value="1"/>
</dbReference>
<evidence type="ECO:0000313" key="6">
    <source>
        <dbReference type="Proteomes" id="UP000245488"/>
    </source>
</evidence>
<keyword evidence="3" id="KW-1133">Transmembrane helix</keyword>
<organism evidence="5 6">
    <name type="scientific">Butyrivibrio fibrisolvens</name>
    <dbReference type="NCBI Taxonomy" id="831"/>
    <lineage>
        <taxon>Bacteria</taxon>
        <taxon>Bacillati</taxon>
        <taxon>Bacillota</taxon>
        <taxon>Clostridia</taxon>
        <taxon>Lachnospirales</taxon>
        <taxon>Lachnospiraceae</taxon>
        <taxon>Butyrivibrio</taxon>
    </lineage>
</organism>
<comment type="similarity">
    <text evidence="1">Belongs to the LytR/CpsA/Psr (LCP) family.</text>
</comment>
<dbReference type="NCBIfam" id="TIGR00350">
    <property type="entry name" value="lytR_cpsA_psr"/>
    <property type="match status" value="1"/>
</dbReference>
<dbReference type="Gene3D" id="3.40.630.190">
    <property type="entry name" value="LCP protein"/>
    <property type="match status" value="1"/>
</dbReference>
<feature type="compositionally biased region" description="Low complexity" evidence="2">
    <location>
        <begin position="478"/>
        <end position="528"/>
    </location>
</feature>
<dbReference type="Proteomes" id="UP000245488">
    <property type="component" value="Chromosome"/>
</dbReference>
<dbReference type="EMBL" id="NXNG01000001">
    <property type="protein sequence ID" value="PWT29331.1"/>
    <property type="molecule type" value="Genomic_DNA"/>
</dbReference>
<feature type="compositionally biased region" description="Low complexity" evidence="2">
    <location>
        <begin position="383"/>
        <end position="411"/>
    </location>
</feature>
<evidence type="ECO:0000256" key="2">
    <source>
        <dbReference type="SAM" id="MobiDB-lite"/>
    </source>
</evidence>
<evidence type="ECO:0000313" key="5">
    <source>
        <dbReference type="EMBL" id="PWT29331.1"/>
    </source>
</evidence>
<evidence type="ECO:0000256" key="3">
    <source>
        <dbReference type="SAM" id="Phobius"/>
    </source>
</evidence>